<evidence type="ECO:0000313" key="2">
    <source>
        <dbReference type="Proteomes" id="UP000824782"/>
    </source>
</evidence>
<dbReference type="Proteomes" id="UP000824782">
    <property type="component" value="Unassembled WGS sequence"/>
</dbReference>
<name>A0AAV7BQD2_ENGPU</name>
<protein>
    <submittedName>
        <fullName evidence="1">Uncharacterized protein</fullName>
    </submittedName>
</protein>
<reference evidence="1" key="1">
    <citation type="thesis" date="2020" institute="ProQuest LLC" country="789 East Eisenhower Parkway, Ann Arbor, MI, USA">
        <title>Comparative Genomics and Chromosome Evolution.</title>
        <authorList>
            <person name="Mudd A.B."/>
        </authorList>
    </citation>
    <scope>NUCLEOTIDE SEQUENCE</scope>
    <source>
        <strain evidence="1">237g6f4</strain>
        <tissue evidence="1">Blood</tissue>
    </source>
</reference>
<evidence type="ECO:0000313" key="1">
    <source>
        <dbReference type="EMBL" id="KAG8574604.1"/>
    </source>
</evidence>
<organism evidence="1 2">
    <name type="scientific">Engystomops pustulosus</name>
    <name type="common">Tungara frog</name>
    <name type="synonym">Physalaemus pustulosus</name>
    <dbReference type="NCBI Taxonomy" id="76066"/>
    <lineage>
        <taxon>Eukaryota</taxon>
        <taxon>Metazoa</taxon>
        <taxon>Chordata</taxon>
        <taxon>Craniata</taxon>
        <taxon>Vertebrata</taxon>
        <taxon>Euteleostomi</taxon>
        <taxon>Amphibia</taxon>
        <taxon>Batrachia</taxon>
        <taxon>Anura</taxon>
        <taxon>Neobatrachia</taxon>
        <taxon>Hyloidea</taxon>
        <taxon>Leptodactylidae</taxon>
        <taxon>Leiuperinae</taxon>
        <taxon>Engystomops</taxon>
    </lineage>
</organism>
<proteinExistence type="predicted"/>
<dbReference type="AlphaFoldDB" id="A0AAV7BQD2"/>
<keyword evidence="2" id="KW-1185">Reference proteome</keyword>
<dbReference type="EMBL" id="WNYA01000004">
    <property type="protein sequence ID" value="KAG8574604.1"/>
    <property type="molecule type" value="Genomic_DNA"/>
</dbReference>
<sequence>MFCYVIHFKVAYPQALNDKKKNVFLYGFIPKDLLFLERDCRCFSWVGSALPVRNCYKLPHCHLTYTGNLVLSAAEPGFLFSLLSQGDPHCSTCCSNRGWEPCVLQDSSFFFNC</sequence>
<comment type="caution">
    <text evidence="1">The sequence shown here is derived from an EMBL/GenBank/DDBJ whole genome shotgun (WGS) entry which is preliminary data.</text>
</comment>
<gene>
    <name evidence="1" type="ORF">GDO81_009244</name>
</gene>
<accession>A0AAV7BQD2</accession>